<gene>
    <name evidence="2" type="ORF">J4E00_02575</name>
</gene>
<dbReference type="PANTHER" id="PTHR45856">
    <property type="entry name" value="ALPHA/BETA-HYDROLASES SUPERFAMILY PROTEIN"/>
    <property type="match status" value="1"/>
</dbReference>
<evidence type="ECO:0000259" key="1">
    <source>
        <dbReference type="Pfam" id="PF01764"/>
    </source>
</evidence>
<evidence type="ECO:0000313" key="3">
    <source>
        <dbReference type="Proteomes" id="UP000664369"/>
    </source>
</evidence>
<dbReference type="RefSeq" id="WP_208173442.1">
    <property type="nucleotide sequence ID" value="NZ_JAGETZ010000001.1"/>
</dbReference>
<reference evidence="2 3" key="1">
    <citation type="submission" date="2021-03" db="EMBL/GenBank/DDBJ databases">
        <authorList>
            <person name="Kim M.K."/>
        </authorList>
    </citation>
    <scope>NUCLEOTIDE SEQUENCE [LARGE SCALE GENOMIC DNA]</scope>
    <source>
        <strain evidence="2 3">BT442</strain>
    </source>
</reference>
<protein>
    <submittedName>
        <fullName evidence="2">Lipase family protein</fullName>
    </submittedName>
</protein>
<dbReference type="InterPro" id="IPR051218">
    <property type="entry name" value="Sec_MonoDiacylglyc_Lipase"/>
</dbReference>
<keyword evidence="3" id="KW-1185">Reference proteome</keyword>
<dbReference type="SUPFAM" id="SSF53474">
    <property type="entry name" value="alpha/beta-Hydrolases"/>
    <property type="match status" value="1"/>
</dbReference>
<dbReference type="Proteomes" id="UP000664369">
    <property type="component" value="Unassembled WGS sequence"/>
</dbReference>
<sequence>MSPEATVPNPQVPLAVLLCFAAYTDNPDQKDPNNLGVYNIQTAVWNFQTSYYPKCEVVWSSNQTADDNYAYIARTPDNQFFLAVRGSLPFEVNGSIVLNWGVIANWLLEDFDVYSQAPWPYAAGAAYVASGTMTAFSNLLTAEDIMGSGLTAYDYLKQNAVAQGHPVYITGHSLGGNIANTYASYFAYQLKADGLSNSNNYLYTFAAPAAGNKDFAADLDSKFPTNRSFHYEIDNDIIPKFPVQSRINGVSDMFSPNPEAAHIYLADTFINLQELLEGVAITIAASVTSPYAPQSTITTMPYPLTDEYLSNTFSDWFNQASYQHTCIHYLFMFIINADDIVAKLAPRMTKAKSMHLQPVAA</sequence>
<dbReference type="PANTHER" id="PTHR45856:SF11">
    <property type="entry name" value="FUNGAL LIPASE-LIKE DOMAIN-CONTAINING PROTEIN"/>
    <property type="match status" value="1"/>
</dbReference>
<feature type="domain" description="Fungal lipase-type" evidence="1">
    <location>
        <begin position="109"/>
        <end position="244"/>
    </location>
</feature>
<dbReference type="EMBL" id="JAGETZ010000001">
    <property type="protein sequence ID" value="MBO2007917.1"/>
    <property type="molecule type" value="Genomic_DNA"/>
</dbReference>
<dbReference type="InterPro" id="IPR029058">
    <property type="entry name" value="AB_hydrolase_fold"/>
</dbReference>
<name>A0ABS3Q9I9_9BACT</name>
<dbReference type="InterPro" id="IPR002921">
    <property type="entry name" value="Fungal_lipase-type"/>
</dbReference>
<dbReference type="CDD" id="cd00519">
    <property type="entry name" value="Lipase_3"/>
    <property type="match status" value="1"/>
</dbReference>
<organism evidence="2 3">
    <name type="scientific">Hymenobacter negativus</name>
    <dbReference type="NCBI Taxonomy" id="2795026"/>
    <lineage>
        <taxon>Bacteria</taxon>
        <taxon>Pseudomonadati</taxon>
        <taxon>Bacteroidota</taxon>
        <taxon>Cytophagia</taxon>
        <taxon>Cytophagales</taxon>
        <taxon>Hymenobacteraceae</taxon>
        <taxon>Hymenobacter</taxon>
    </lineage>
</organism>
<proteinExistence type="predicted"/>
<evidence type="ECO:0000313" key="2">
    <source>
        <dbReference type="EMBL" id="MBO2007917.1"/>
    </source>
</evidence>
<accession>A0ABS3Q9I9</accession>
<comment type="caution">
    <text evidence="2">The sequence shown here is derived from an EMBL/GenBank/DDBJ whole genome shotgun (WGS) entry which is preliminary data.</text>
</comment>
<dbReference type="Pfam" id="PF01764">
    <property type="entry name" value="Lipase_3"/>
    <property type="match status" value="1"/>
</dbReference>
<dbReference type="Gene3D" id="3.40.50.1820">
    <property type="entry name" value="alpha/beta hydrolase"/>
    <property type="match status" value="1"/>
</dbReference>